<name>A0A248VZU0_9BURK</name>
<dbReference type="OrthoDB" id="9131424at2"/>
<geneLocation type="plasmid" evidence="3 4">
    <name>pBN4</name>
</geneLocation>
<keyword evidence="3" id="KW-0614">Plasmid</keyword>
<keyword evidence="2" id="KW-0732">Signal</keyword>
<evidence type="ECO:0000313" key="4">
    <source>
        <dbReference type="Proteomes" id="UP000215158"/>
    </source>
</evidence>
<evidence type="ECO:0000256" key="1">
    <source>
        <dbReference type="SAM" id="MobiDB-lite"/>
    </source>
</evidence>
<feature type="region of interest" description="Disordered" evidence="1">
    <location>
        <begin position="30"/>
        <end position="52"/>
    </location>
</feature>
<sequence>MKIYVRALFVLLLCSAVSVQAATCRSGSAAAQGSQSGYDRDKQAAQQTAQSERSSSDILGKCVGGITSVLTAPQFPSLSDIFDQIKNKVCQIASDQVNGVVGDVNGQINGVMNGINGQVSSAVNGTGAGQIVGSVPQISGPSLQQTSAGSSQSSAFWSNIWK</sequence>
<feature type="chain" id="PRO_5012512747" description="TraL protein" evidence="2">
    <location>
        <begin position="22"/>
        <end position="162"/>
    </location>
</feature>
<dbReference type="EMBL" id="CP022994">
    <property type="protein sequence ID" value="ASW04375.1"/>
    <property type="molecule type" value="Genomic_DNA"/>
</dbReference>
<feature type="region of interest" description="Disordered" evidence="1">
    <location>
        <begin position="142"/>
        <end position="162"/>
    </location>
</feature>
<dbReference type="Proteomes" id="UP000215158">
    <property type="component" value="Plasmid pBN4"/>
</dbReference>
<proteinExistence type="predicted"/>
<reference evidence="3 4" key="1">
    <citation type="submission" date="2017-08" db="EMBL/GenBank/DDBJ databases">
        <title>Identification and genetic characteristics of simultaneous BTEX- and naphthalene-degrading Paraburkholderia sp. BN5 isolated from petroleum-contaminated soil.</title>
        <authorList>
            <person name="Lee Y."/>
            <person name="Jeon C.O."/>
        </authorList>
    </citation>
    <scope>NUCLEOTIDE SEQUENCE [LARGE SCALE GENOMIC DNA]</scope>
    <source>
        <strain evidence="3 4">BN5</strain>
        <plasmid evidence="3 4">pBN4</plasmid>
    </source>
</reference>
<feature type="signal peptide" evidence="2">
    <location>
        <begin position="1"/>
        <end position="21"/>
    </location>
</feature>
<keyword evidence="4" id="KW-1185">Reference proteome</keyword>
<dbReference type="KEGG" id="parb:CJU94_40265"/>
<gene>
    <name evidence="3" type="ORF">CJU94_40265</name>
</gene>
<evidence type="ECO:0000256" key="2">
    <source>
        <dbReference type="SAM" id="SignalP"/>
    </source>
</evidence>
<dbReference type="AlphaFoldDB" id="A0A248VZU0"/>
<evidence type="ECO:0008006" key="5">
    <source>
        <dbReference type="Google" id="ProtNLM"/>
    </source>
</evidence>
<organism evidence="3 4">
    <name type="scientific">Paraburkholderia aromaticivorans</name>
    <dbReference type="NCBI Taxonomy" id="2026199"/>
    <lineage>
        <taxon>Bacteria</taxon>
        <taxon>Pseudomonadati</taxon>
        <taxon>Pseudomonadota</taxon>
        <taxon>Betaproteobacteria</taxon>
        <taxon>Burkholderiales</taxon>
        <taxon>Burkholderiaceae</taxon>
        <taxon>Paraburkholderia</taxon>
    </lineage>
</organism>
<dbReference type="RefSeq" id="WP_007183067.1">
    <property type="nucleotide sequence ID" value="NZ_CP022994.1"/>
</dbReference>
<evidence type="ECO:0000313" key="3">
    <source>
        <dbReference type="EMBL" id="ASW04375.1"/>
    </source>
</evidence>
<dbReference type="GeneID" id="55536863"/>
<protein>
    <recommendedName>
        <fullName evidence="5">TraL protein</fullName>
    </recommendedName>
</protein>
<accession>A0A248VZU0</accession>